<evidence type="ECO:0000256" key="15">
    <source>
        <dbReference type="PIRSR" id="PIRSR600823-3"/>
    </source>
</evidence>
<proteinExistence type="inferred from homology"/>
<keyword evidence="4" id="KW-0964">Secreted</keyword>
<dbReference type="Gramene" id="ERN02878">
    <property type="protein sequence ID" value="ERN02878"/>
    <property type="gene ID" value="AMTR_s00589p00011350"/>
</dbReference>
<evidence type="ECO:0000256" key="13">
    <source>
        <dbReference type="ARBA" id="ARBA00023180"/>
    </source>
</evidence>
<dbReference type="FunFam" id="1.10.420.10:FF:000001">
    <property type="entry name" value="Peroxidase"/>
    <property type="match status" value="1"/>
</dbReference>
<evidence type="ECO:0000313" key="19">
    <source>
        <dbReference type="Proteomes" id="UP000017836"/>
    </source>
</evidence>
<comment type="cofactor">
    <cofactor evidence="15">
        <name>heme b</name>
        <dbReference type="ChEBI" id="CHEBI:60344"/>
    </cofactor>
    <text evidence="15">Binds 1 heme b (iron(II)-protoporphyrin IX) group per subunit.</text>
</comment>
<dbReference type="PRINTS" id="PR00461">
    <property type="entry name" value="PLPEROXIDASE"/>
</dbReference>
<dbReference type="InterPro" id="IPR002016">
    <property type="entry name" value="Haem_peroxidase"/>
</dbReference>
<comment type="function">
    <text evidence="2">Removal of H(2)O(2), oxidation of toxic reductants, biosynthesis and degradation of lignin, suberization, auxin catabolism, response to environmental stresses such as wounding, pathogen attack and oxidative stress. These functions might be dependent on each isozyme/isoform in each plant tissue.</text>
</comment>
<evidence type="ECO:0000256" key="16">
    <source>
        <dbReference type="PIRSR" id="PIRSR600823-5"/>
    </source>
</evidence>
<feature type="disulfide bond" evidence="16">
    <location>
        <begin position="68"/>
        <end position="93"/>
    </location>
</feature>
<dbReference type="eggNOG" id="ENOG502QWJY">
    <property type="taxonomic scope" value="Eukaryota"/>
</dbReference>
<keyword evidence="11 15" id="KW-0408">Iron</keyword>
<reference evidence="19" key="1">
    <citation type="journal article" date="2013" name="Science">
        <title>The Amborella genome and the evolution of flowering plants.</title>
        <authorList>
            <consortium name="Amborella Genome Project"/>
        </authorList>
    </citation>
    <scope>NUCLEOTIDE SEQUENCE [LARGE SCALE GENOMIC DNA]</scope>
</reference>
<evidence type="ECO:0000256" key="14">
    <source>
        <dbReference type="ARBA" id="ARBA00023324"/>
    </source>
</evidence>
<dbReference type="OMA" id="HTIGMSQ"/>
<evidence type="ECO:0000256" key="6">
    <source>
        <dbReference type="ARBA" id="ARBA00022617"/>
    </source>
</evidence>
<evidence type="ECO:0000256" key="11">
    <source>
        <dbReference type="ARBA" id="ARBA00023004"/>
    </source>
</evidence>
<dbReference type="HOGENOM" id="CLU_010543_7_0_1"/>
<dbReference type="GO" id="GO:0140825">
    <property type="term" value="F:lactoperoxidase activity"/>
    <property type="evidence" value="ECO:0007669"/>
    <property type="project" value="UniProtKB-EC"/>
</dbReference>
<evidence type="ECO:0000256" key="1">
    <source>
        <dbReference type="ARBA" id="ARBA00000189"/>
    </source>
</evidence>
<feature type="binding site" description="axial binding residue" evidence="15">
    <location>
        <position position="61"/>
    </location>
    <ligand>
        <name>heme b</name>
        <dbReference type="ChEBI" id="CHEBI:60344"/>
    </ligand>
    <ligandPart>
        <name>Fe</name>
        <dbReference type="ChEBI" id="CHEBI:18248"/>
    </ligandPart>
</feature>
<feature type="binding site" evidence="15">
    <location>
        <position position="109"/>
    </location>
    <ligand>
        <name>Ca(2+)</name>
        <dbReference type="ChEBI" id="CHEBI:29108"/>
        <label>2</label>
    </ligand>
</feature>
<comment type="catalytic activity">
    <reaction evidence="1">
        <text>2 a phenolic donor + H2O2 = 2 a phenolic radical donor + 2 H2O</text>
        <dbReference type="Rhea" id="RHEA:56136"/>
        <dbReference type="ChEBI" id="CHEBI:15377"/>
        <dbReference type="ChEBI" id="CHEBI:16240"/>
        <dbReference type="ChEBI" id="CHEBI:139520"/>
        <dbReference type="ChEBI" id="CHEBI:139521"/>
        <dbReference type="EC" id="1.11.1.7"/>
    </reaction>
</comment>
<evidence type="ECO:0000256" key="2">
    <source>
        <dbReference type="ARBA" id="ARBA00002322"/>
    </source>
</evidence>
<keyword evidence="7 15" id="KW-0479">Metal-binding</keyword>
<dbReference type="InterPro" id="IPR019793">
    <property type="entry name" value="Peroxidases_heam-ligand_BS"/>
</dbReference>
<comment type="cofactor">
    <cofactor evidence="15">
        <name>Ca(2+)</name>
        <dbReference type="ChEBI" id="CHEBI:29108"/>
    </cofactor>
    <text evidence="15">Binds 2 calcium ions per subunit.</text>
</comment>
<evidence type="ECO:0000313" key="18">
    <source>
        <dbReference type="EMBL" id="ERN02878.1"/>
    </source>
</evidence>
<dbReference type="PANTHER" id="PTHR31388">
    <property type="entry name" value="PEROXIDASE 72-RELATED"/>
    <property type="match status" value="1"/>
</dbReference>
<keyword evidence="6" id="KW-0349">Heme</keyword>
<evidence type="ECO:0000256" key="3">
    <source>
        <dbReference type="ARBA" id="ARBA00006873"/>
    </source>
</evidence>
<keyword evidence="8" id="KW-0732">Signal</keyword>
<feature type="binding site" evidence="15">
    <location>
        <position position="114"/>
    </location>
    <ligand>
        <name>Ca(2+)</name>
        <dbReference type="ChEBI" id="CHEBI:29108"/>
        <label>2</label>
    </ligand>
</feature>
<comment type="similarity">
    <text evidence="3">Belongs to the peroxidase family. Ascorbate peroxidase subfamily.</text>
</comment>
<evidence type="ECO:0000256" key="7">
    <source>
        <dbReference type="ARBA" id="ARBA00022723"/>
    </source>
</evidence>
<keyword evidence="14" id="KW-0376">Hydrogen peroxide</keyword>
<dbReference type="InterPro" id="IPR010255">
    <property type="entry name" value="Haem_peroxidase_sf"/>
</dbReference>
<dbReference type="EMBL" id="KI394466">
    <property type="protein sequence ID" value="ERN02878.1"/>
    <property type="molecule type" value="Genomic_DNA"/>
</dbReference>
<dbReference type="STRING" id="13333.W1P4N3"/>
<evidence type="ECO:0000256" key="8">
    <source>
        <dbReference type="ARBA" id="ARBA00022729"/>
    </source>
</evidence>
<dbReference type="GO" id="GO:0046872">
    <property type="term" value="F:metal ion binding"/>
    <property type="evidence" value="ECO:0007669"/>
    <property type="project" value="UniProtKB-KW"/>
</dbReference>
<sequence>MIKLGGPTWTVPLGRRDSKTASLRLANSDIAPGSFNLGQLISNFAKQGLNLKDLVVLSGAHTIGLARCVTFRGRIYNDTNINPSFARALQRKCPRVGNNNTLQQLDLVTPDIFDNSYYKNLQCLKGLLHSDQALLNGGSADSLSKTYAADTKTFFADFAQSMIKMGNIKVLTGSQGEVRTNCRKVN</sequence>
<dbReference type="GO" id="GO:0006979">
    <property type="term" value="P:response to oxidative stress"/>
    <property type="evidence" value="ECO:0007669"/>
    <property type="project" value="InterPro"/>
</dbReference>
<evidence type="ECO:0000259" key="17">
    <source>
        <dbReference type="PROSITE" id="PS50873"/>
    </source>
</evidence>
<evidence type="ECO:0000256" key="9">
    <source>
        <dbReference type="ARBA" id="ARBA00022837"/>
    </source>
</evidence>
<dbReference type="PROSITE" id="PS50873">
    <property type="entry name" value="PEROXIDASE_4"/>
    <property type="match status" value="1"/>
</dbReference>
<accession>W1P4N3</accession>
<dbReference type="PANTHER" id="PTHR31388:SF264">
    <property type="entry name" value="PEROXIDASE 59"/>
    <property type="match status" value="1"/>
</dbReference>
<evidence type="ECO:0000256" key="12">
    <source>
        <dbReference type="ARBA" id="ARBA00023157"/>
    </source>
</evidence>
<keyword evidence="19" id="KW-1185">Reference proteome</keyword>
<dbReference type="Proteomes" id="UP000017836">
    <property type="component" value="Unassembled WGS sequence"/>
</dbReference>
<keyword evidence="13" id="KW-0325">Glycoprotein</keyword>
<dbReference type="AlphaFoldDB" id="W1P4N3"/>
<evidence type="ECO:0000256" key="5">
    <source>
        <dbReference type="ARBA" id="ARBA00022559"/>
    </source>
</evidence>
<keyword evidence="5" id="KW-0575">Peroxidase</keyword>
<dbReference type="SUPFAM" id="SSF48113">
    <property type="entry name" value="Heme-dependent peroxidases"/>
    <property type="match status" value="1"/>
</dbReference>
<dbReference type="PRINTS" id="PR00458">
    <property type="entry name" value="PEROXIDASE"/>
</dbReference>
<evidence type="ECO:0000256" key="10">
    <source>
        <dbReference type="ARBA" id="ARBA00023002"/>
    </source>
</evidence>
<evidence type="ECO:0000256" key="4">
    <source>
        <dbReference type="ARBA" id="ARBA00022525"/>
    </source>
</evidence>
<dbReference type="Gene3D" id="1.10.520.10">
    <property type="match status" value="1"/>
</dbReference>
<gene>
    <name evidence="18" type="ORF">AMTR_s00589p00011350</name>
</gene>
<feature type="domain" description="Plant heme peroxidase family profile" evidence="17">
    <location>
        <begin position="1"/>
        <end position="186"/>
    </location>
</feature>
<keyword evidence="10" id="KW-0560">Oxidoreductase</keyword>
<keyword evidence="9 15" id="KW-0106">Calcium</keyword>
<organism evidence="18 19">
    <name type="scientific">Amborella trichopoda</name>
    <dbReference type="NCBI Taxonomy" id="13333"/>
    <lineage>
        <taxon>Eukaryota</taxon>
        <taxon>Viridiplantae</taxon>
        <taxon>Streptophyta</taxon>
        <taxon>Embryophyta</taxon>
        <taxon>Tracheophyta</taxon>
        <taxon>Spermatophyta</taxon>
        <taxon>Magnoliopsida</taxon>
        <taxon>Amborellales</taxon>
        <taxon>Amborellaceae</taxon>
        <taxon>Amborella</taxon>
    </lineage>
</organism>
<dbReference type="PROSITE" id="PS00435">
    <property type="entry name" value="PEROXIDASE_1"/>
    <property type="match status" value="1"/>
</dbReference>
<dbReference type="GO" id="GO:0020037">
    <property type="term" value="F:heme binding"/>
    <property type="evidence" value="ECO:0007669"/>
    <property type="project" value="InterPro"/>
</dbReference>
<keyword evidence="12 16" id="KW-1015">Disulfide bond</keyword>
<dbReference type="GO" id="GO:0042744">
    <property type="term" value="P:hydrogen peroxide catabolic process"/>
    <property type="evidence" value="ECO:0007669"/>
    <property type="project" value="UniProtKB-KW"/>
</dbReference>
<dbReference type="Gene3D" id="1.10.420.10">
    <property type="entry name" value="Peroxidase, domain 2"/>
    <property type="match status" value="1"/>
</dbReference>
<feature type="binding site" evidence="15">
    <location>
        <position position="106"/>
    </location>
    <ligand>
        <name>Ca(2+)</name>
        <dbReference type="ChEBI" id="CHEBI:29108"/>
        <label>2</label>
    </ligand>
</feature>
<dbReference type="InterPro" id="IPR000823">
    <property type="entry name" value="Peroxidase_pln"/>
</dbReference>
<feature type="binding site" evidence="15">
    <location>
        <position position="62"/>
    </location>
    <ligand>
        <name>Ca(2+)</name>
        <dbReference type="ChEBI" id="CHEBI:29108"/>
        <label>2</label>
    </ligand>
</feature>
<name>W1P4N3_AMBTC</name>
<protein>
    <recommendedName>
        <fullName evidence="17">Plant heme peroxidase family profile domain-containing protein</fullName>
    </recommendedName>
</protein>
<dbReference type="Pfam" id="PF00141">
    <property type="entry name" value="peroxidase"/>
    <property type="match status" value="1"/>
</dbReference>